<dbReference type="AlphaFoldDB" id="A0A5A8CQF0"/>
<comment type="caution">
    <text evidence="1">The sequence shown here is derived from an EMBL/GenBank/DDBJ whole genome shotgun (WGS) entry which is preliminary data.</text>
</comment>
<keyword evidence="2" id="KW-1185">Reference proteome</keyword>
<proteinExistence type="predicted"/>
<reference evidence="1 2" key="1">
    <citation type="submission" date="2019-07" db="EMBL/GenBank/DDBJ databases">
        <title>Genomes of Cafeteria roenbergensis.</title>
        <authorList>
            <person name="Fischer M.G."/>
            <person name="Hackl T."/>
            <person name="Roman M."/>
        </authorList>
    </citation>
    <scope>NUCLEOTIDE SEQUENCE [LARGE SCALE GENOMIC DNA]</scope>
    <source>
        <strain evidence="1 2">BVI</strain>
    </source>
</reference>
<organism evidence="1 2">
    <name type="scientific">Cafeteria roenbergensis</name>
    <name type="common">Marine flagellate</name>
    <dbReference type="NCBI Taxonomy" id="33653"/>
    <lineage>
        <taxon>Eukaryota</taxon>
        <taxon>Sar</taxon>
        <taxon>Stramenopiles</taxon>
        <taxon>Bigyra</taxon>
        <taxon>Opalozoa</taxon>
        <taxon>Bicosoecida</taxon>
        <taxon>Cafeteriaceae</taxon>
        <taxon>Cafeteria</taxon>
    </lineage>
</organism>
<accession>A0A5A8CQF0</accession>
<protein>
    <submittedName>
        <fullName evidence="1">Uncharacterized protein</fullName>
    </submittedName>
</protein>
<dbReference type="Proteomes" id="UP000323011">
    <property type="component" value="Unassembled WGS sequence"/>
</dbReference>
<evidence type="ECO:0000313" key="2">
    <source>
        <dbReference type="Proteomes" id="UP000323011"/>
    </source>
</evidence>
<evidence type="ECO:0000313" key="1">
    <source>
        <dbReference type="EMBL" id="KAA0154021.1"/>
    </source>
</evidence>
<sequence length="84" mass="8604">MPLSAAFEPNESRALTDSFYLSSADTAAEGFYESQSINAVGYGSSTGTGAGRPDLTAAYDDARDADQAVIGASSFPTVGRSRTG</sequence>
<name>A0A5A8CQF0_CAFRO</name>
<dbReference type="EMBL" id="VLTN01000013">
    <property type="protein sequence ID" value="KAA0154021.1"/>
    <property type="molecule type" value="Genomic_DNA"/>
</dbReference>
<gene>
    <name evidence="1" type="ORF">FNF29_02644</name>
</gene>